<evidence type="ECO:0000256" key="1">
    <source>
        <dbReference type="ARBA" id="ARBA00001933"/>
    </source>
</evidence>
<organism evidence="10">
    <name type="scientific">Caldiarchaeum subterraneum</name>
    <dbReference type="NCBI Taxonomy" id="311458"/>
    <lineage>
        <taxon>Archaea</taxon>
        <taxon>Nitrososphaerota</taxon>
        <taxon>Candidatus Caldarchaeales</taxon>
        <taxon>Candidatus Caldarchaeaceae</taxon>
        <taxon>Candidatus Caldarchaeum</taxon>
    </lineage>
</organism>
<evidence type="ECO:0000313" key="9">
    <source>
        <dbReference type="EMBL" id="HGL40104.1"/>
    </source>
</evidence>
<dbReference type="InterPro" id="IPR004839">
    <property type="entry name" value="Aminotransferase_I/II_large"/>
</dbReference>
<dbReference type="InterPro" id="IPR004838">
    <property type="entry name" value="NHTrfase_class1_PyrdxlP-BS"/>
</dbReference>
<keyword evidence="6" id="KW-0663">Pyridoxal phosphate</keyword>
<dbReference type="PANTHER" id="PTHR46383:SF1">
    <property type="entry name" value="ASPARTATE AMINOTRANSFERASE"/>
    <property type="match status" value="1"/>
</dbReference>
<dbReference type="GO" id="GO:0046417">
    <property type="term" value="P:chorismate metabolic process"/>
    <property type="evidence" value="ECO:0007669"/>
    <property type="project" value="InterPro"/>
</dbReference>
<evidence type="ECO:0000256" key="7">
    <source>
        <dbReference type="RuleBase" id="RU000481"/>
    </source>
</evidence>
<dbReference type="Pfam" id="PF01817">
    <property type="entry name" value="CM_2"/>
    <property type="match status" value="1"/>
</dbReference>
<dbReference type="SUPFAM" id="SSF48600">
    <property type="entry name" value="Chorismate mutase II"/>
    <property type="match status" value="1"/>
</dbReference>
<evidence type="ECO:0000259" key="8">
    <source>
        <dbReference type="PROSITE" id="PS51168"/>
    </source>
</evidence>
<dbReference type="EMBL" id="DTAD01000089">
    <property type="protein sequence ID" value="HGN91096.1"/>
    <property type="molecule type" value="Genomic_DNA"/>
</dbReference>
<evidence type="ECO:0000313" key="11">
    <source>
        <dbReference type="EMBL" id="HHN51744.1"/>
    </source>
</evidence>
<dbReference type="Pfam" id="PF00155">
    <property type="entry name" value="Aminotran_1_2"/>
    <property type="match status" value="1"/>
</dbReference>
<dbReference type="Gene3D" id="3.90.1150.10">
    <property type="entry name" value="Aspartate Aminotransferase, domain 1"/>
    <property type="match status" value="1"/>
</dbReference>
<comment type="subunit">
    <text evidence="3">Homodimer.</text>
</comment>
<dbReference type="GO" id="GO:0006520">
    <property type="term" value="P:amino acid metabolic process"/>
    <property type="evidence" value="ECO:0007669"/>
    <property type="project" value="InterPro"/>
</dbReference>
<comment type="cofactor">
    <cofactor evidence="1 7">
        <name>pyridoxal 5'-phosphate</name>
        <dbReference type="ChEBI" id="CHEBI:597326"/>
    </cofactor>
</comment>
<dbReference type="PROSITE" id="PS00105">
    <property type="entry name" value="AA_TRANSFER_CLASS_1"/>
    <property type="match status" value="1"/>
</dbReference>
<dbReference type="InterPro" id="IPR050596">
    <property type="entry name" value="AspAT/PAT-like"/>
</dbReference>
<dbReference type="InterPro" id="IPR015424">
    <property type="entry name" value="PyrdxlP-dep_Trfase"/>
</dbReference>
<dbReference type="Gene3D" id="1.20.59.10">
    <property type="entry name" value="Chorismate mutase"/>
    <property type="match status" value="1"/>
</dbReference>
<dbReference type="GO" id="GO:0008483">
    <property type="term" value="F:transaminase activity"/>
    <property type="evidence" value="ECO:0007669"/>
    <property type="project" value="UniProtKB-KW"/>
</dbReference>
<proteinExistence type="inferred from homology"/>
<comment type="caution">
    <text evidence="10">The sequence shown here is derived from an EMBL/GenBank/DDBJ whole genome shotgun (WGS) entry which is preliminary data.</text>
</comment>
<dbReference type="Gene3D" id="3.40.640.10">
    <property type="entry name" value="Type I PLP-dependent aspartate aminotransferase-like (Major domain)"/>
    <property type="match status" value="1"/>
</dbReference>
<dbReference type="SMART" id="SM00830">
    <property type="entry name" value="CM_2"/>
    <property type="match status" value="1"/>
</dbReference>
<evidence type="ECO:0000313" key="10">
    <source>
        <dbReference type="EMBL" id="HGN91096.1"/>
    </source>
</evidence>
<protein>
    <recommendedName>
        <fullName evidence="7">Aminotransferase</fullName>
        <ecNumber evidence="7">2.6.1.-</ecNumber>
    </recommendedName>
</protein>
<dbReference type="GO" id="GO:0004106">
    <property type="term" value="F:chorismate mutase activity"/>
    <property type="evidence" value="ECO:0007669"/>
    <property type="project" value="InterPro"/>
</dbReference>
<sequence length="468" mass="51833">MEMDLTTLRAESRRLAVELVKVLAARREIVNKIAEHKKTLGVEAVAPDVEKEVRRAMLEEAAKHGIPEETINRIATIIFSDAVEQQTSTPKQKLTHFDILRRAVELQKNGREVQRLEVGEPDLGAPPEVRHSAANALLEGYARYIDSRGLAELRAQIVNQVYEKHGFEITPENVVITPGGRFAIYLAAKTLLREGDELLVIDPSWPMYRQVAPFVGARSVHVKTLFEDGWTPSIDAVERHISSSTKAIILNYPNNPTGKILDRTTFNKLVELATDHGITVISDEVYADYVRDGHVSILDNDLGKQHVLIQSFSKSYGMTGYRIGYVIADKNLVAKMASIIGLVITCVPEFIQRGALTALGLRDAPKEYAAIMMRRMEKAVHELEKIGAEFYRPDGGMYVFPRIGKLGEDAMATAFELLESKGVAVAPGSLFGGYDDFIRISLGAPDESIVKGIRLLGEFIAEKGRARG</sequence>
<dbReference type="InterPro" id="IPR002701">
    <property type="entry name" value="CM_II_prokaryot"/>
</dbReference>
<dbReference type="InterPro" id="IPR036263">
    <property type="entry name" value="Chorismate_II_sf"/>
</dbReference>
<dbReference type="CDD" id="cd00609">
    <property type="entry name" value="AAT_like"/>
    <property type="match status" value="1"/>
</dbReference>
<feature type="domain" description="Chorismate mutase" evidence="8">
    <location>
        <begin position="1"/>
        <end position="90"/>
    </location>
</feature>
<gene>
    <name evidence="11" type="ORF">ENM30_00355</name>
    <name evidence="10" type="ORF">ENT82_08260</name>
    <name evidence="9" type="ORF">ENU43_00305</name>
</gene>
<dbReference type="EMBL" id="DRXG01000007">
    <property type="protein sequence ID" value="HHN51744.1"/>
    <property type="molecule type" value="Genomic_DNA"/>
</dbReference>
<evidence type="ECO:0000256" key="3">
    <source>
        <dbReference type="ARBA" id="ARBA00011738"/>
    </source>
</evidence>
<name>A0A7C4E3J7_CALS0</name>
<dbReference type="EMBL" id="DTCM01000005">
    <property type="protein sequence ID" value="HGL40104.1"/>
    <property type="molecule type" value="Genomic_DNA"/>
</dbReference>
<dbReference type="GO" id="GO:0030170">
    <property type="term" value="F:pyridoxal phosphate binding"/>
    <property type="evidence" value="ECO:0007669"/>
    <property type="project" value="InterPro"/>
</dbReference>
<accession>A0A7C4E3J7</accession>
<evidence type="ECO:0000256" key="4">
    <source>
        <dbReference type="ARBA" id="ARBA00022576"/>
    </source>
</evidence>
<evidence type="ECO:0000256" key="6">
    <source>
        <dbReference type="ARBA" id="ARBA00022898"/>
    </source>
</evidence>
<dbReference type="InterPro" id="IPR015422">
    <property type="entry name" value="PyrdxlP-dep_Trfase_small"/>
</dbReference>
<comment type="similarity">
    <text evidence="2 7">Belongs to the class-I pyridoxal-phosphate-dependent aminotransferase family.</text>
</comment>
<keyword evidence="5 7" id="KW-0808">Transferase</keyword>
<dbReference type="InterPro" id="IPR015421">
    <property type="entry name" value="PyrdxlP-dep_Trfase_major"/>
</dbReference>
<dbReference type="AlphaFoldDB" id="A0A7C4E3J7"/>
<reference evidence="10" key="1">
    <citation type="journal article" date="2020" name="mSystems">
        <title>Genome- and Community-Level Interaction Insights into Carbon Utilization and Element Cycling Functions of Hydrothermarchaeota in Hydrothermal Sediment.</title>
        <authorList>
            <person name="Zhou Z."/>
            <person name="Liu Y."/>
            <person name="Xu W."/>
            <person name="Pan J."/>
            <person name="Luo Z.H."/>
            <person name="Li M."/>
        </authorList>
    </citation>
    <scope>NUCLEOTIDE SEQUENCE [LARGE SCALE GENOMIC DNA]</scope>
    <source>
        <strain evidence="11">SpSt-1073</strain>
        <strain evidence="10">SpSt-613</strain>
        <strain evidence="9">SpSt-669</strain>
    </source>
</reference>
<dbReference type="EC" id="2.6.1.-" evidence="7"/>
<keyword evidence="4 7" id="KW-0032">Aminotransferase</keyword>
<dbReference type="InterPro" id="IPR036979">
    <property type="entry name" value="CM_dom_sf"/>
</dbReference>
<evidence type="ECO:0000256" key="2">
    <source>
        <dbReference type="ARBA" id="ARBA00007441"/>
    </source>
</evidence>
<dbReference type="PANTHER" id="PTHR46383">
    <property type="entry name" value="ASPARTATE AMINOTRANSFERASE"/>
    <property type="match status" value="1"/>
</dbReference>
<dbReference type="SUPFAM" id="SSF53383">
    <property type="entry name" value="PLP-dependent transferases"/>
    <property type="match status" value="1"/>
</dbReference>
<evidence type="ECO:0000256" key="5">
    <source>
        <dbReference type="ARBA" id="ARBA00022679"/>
    </source>
</evidence>
<dbReference type="PROSITE" id="PS51168">
    <property type="entry name" value="CHORISMATE_MUT_2"/>
    <property type="match status" value="1"/>
</dbReference>